<sequence>MTNTAVINPFDRLGLTLFFAGSLHIALILGVGFTFTSPSPPSATSTLEIMVVHNARKPKEPEKADFLAPVSQEGSGNQEEVIKPTMQPIPQSTPDLIPEPLIPTPTLEPEPAPAAAPTQEPAPPPPQKIIAATTSPKQLTPPPEQQPLVKKRKRLSAAQLLTSTNLEIKRLSAELDLKTQRFAKRPRRKAINASTKEYKYAAYLGAWRRKIERIGNINYPDEARRQKLYGNLVLHVAVQADGSVKKNGIQLLHSSGHKVLDDAAIRIVRMAAPYAPFPANIRKETDILDITRTWRFLSNNSLGWKK</sequence>
<feature type="transmembrane region" description="Helical" evidence="11">
    <location>
        <begin position="12"/>
        <end position="35"/>
    </location>
</feature>
<feature type="domain" description="TonB C-terminal" evidence="12">
    <location>
        <begin position="216"/>
        <end position="287"/>
    </location>
</feature>
<dbReference type="Pfam" id="PF03544">
    <property type="entry name" value="TonB_C"/>
    <property type="match status" value="1"/>
</dbReference>
<dbReference type="GO" id="GO:0098797">
    <property type="term" value="C:plasma membrane protein complex"/>
    <property type="evidence" value="ECO:0007669"/>
    <property type="project" value="TreeGrafter"/>
</dbReference>
<feature type="region of interest" description="Disordered" evidence="10">
    <location>
        <begin position="86"/>
        <end position="150"/>
    </location>
</feature>
<evidence type="ECO:0000256" key="7">
    <source>
        <dbReference type="ARBA" id="ARBA00022927"/>
    </source>
</evidence>
<evidence type="ECO:0000256" key="6">
    <source>
        <dbReference type="ARBA" id="ARBA00022692"/>
    </source>
</evidence>
<dbReference type="InterPro" id="IPR006260">
    <property type="entry name" value="TonB/TolA_C"/>
</dbReference>
<accession>A0A3B1AKQ2</accession>
<evidence type="ECO:0000256" key="3">
    <source>
        <dbReference type="ARBA" id="ARBA00022448"/>
    </source>
</evidence>
<dbReference type="InterPro" id="IPR051045">
    <property type="entry name" value="TonB-dependent_transducer"/>
</dbReference>
<dbReference type="PANTHER" id="PTHR33446">
    <property type="entry name" value="PROTEIN TONB-RELATED"/>
    <property type="match status" value="1"/>
</dbReference>
<dbReference type="NCBIfam" id="TIGR01352">
    <property type="entry name" value="tonB_Cterm"/>
    <property type="match status" value="1"/>
</dbReference>
<gene>
    <name evidence="13" type="ORF">MNBD_GAMMA26-248</name>
</gene>
<dbReference type="PANTHER" id="PTHR33446:SF11">
    <property type="entry name" value="TONB3"/>
    <property type="match status" value="1"/>
</dbReference>
<protein>
    <submittedName>
        <fullName evidence="13">TonB protein</fullName>
    </submittedName>
</protein>
<evidence type="ECO:0000256" key="2">
    <source>
        <dbReference type="ARBA" id="ARBA00006555"/>
    </source>
</evidence>
<dbReference type="EMBL" id="UOFX01000012">
    <property type="protein sequence ID" value="VAX06516.1"/>
    <property type="molecule type" value="Genomic_DNA"/>
</dbReference>
<keyword evidence="4" id="KW-1003">Cell membrane</keyword>
<evidence type="ECO:0000256" key="9">
    <source>
        <dbReference type="ARBA" id="ARBA00023136"/>
    </source>
</evidence>
<comment type="subcellular location">
    <subcellularLocation>
        <location evidence="1">Cell inner membrane</location>
        <topology evidence="1">Single-pass membrane protein</topology>
        <orientation evidence="1">Periplasmic side</orientation>
    </subcellularLocation>
</comment>
<dbReference type="InterPro" id="IPR037682">
    <property type="entry name" value="TonB_C"/>
</dbReference>
<dbReference type="GO" id="GO:0015031">
    <property type="term" value="P:protein transport"/>
    <property type="evidence" value="ECO:0007669"/>
    <property type="project" value="UniProtKB-KW"/>
</dbReference>
<evidence type="ECO:0000256" key="11">
    <source>
        <dbReference type="SAM" id="Phobius"/>
    </source>
</evidence>
<keyword evidence="3" id="KW-0813">Transport</keyword>
<keyword evidence="9 11" id="KW-0472">Membrane</keyword>
<evidence type="ECO:0000256" key="8">
    <source>
        <dbReference type="ARBA" id="ARBA00022989"/>
    </source>
</evidence>
<dbReference type="GO" id="GO:0031992">
    <property type="term" value="F:energy transducer activity"/>
    <property type="evidence" value="ECO:0007669"/>
    <property type="project" value="TreeGrafter"/>
</dbReference>
<dbReference type="Gene3D" id="3.30.1150.10">
    <property type="match status" value="1"/>
</dbReference>
<evidence type="ECO:0000313" key="13">
    <source>
        <dbReference type="EMBL" id="VAX06516.1"/>
    </source>
</evidence>
<feature type="compositionally biased region" description="Pro residues" evidence="10">
    <location>
        <begin position="100"/>
        <end position="127"/>
    </location>
</feature>
<evidence type="ECO:0000256" key="5">
    <source>
        <dbReference type="ARBA" id="ARBA00022519"/>
    </source>
</evidence>
<reference evidence="13" key="1">
    <citation type="submission" date="2018-06" db="EMBL/GenBank/DDBJ databases">
        <authorList>
            <person name="Zhirakovskaya E."/>
        </authorList>
    </citation>
    <scope>NUCLEOTIDE SEQUENCE</scope>
</reference>
<name>A0A3B1AKQ2_9ZZZZ</name>
<evidence type="ECO:0000256" key="4">
    <source>
        <dbReference type="ARBA" id="ARBA00022475"/>
    </source>
</evidence>
<organism evidence="13">
    <name type="scientific">hydrothermal vent metagenome</name>
    <dbReference type="NCBI Taxonomy" id="652676"/>
    <lineage>
        <taxon>unclassified sequences</taxon>
        <taxon>metagenomes</taxon>
        <taxon>ecological metagenomes</taxon>
    </lineage>
</organism>
<dbReference type="AlphaFoldDB" id="A0A3B1AKQ2"/>
<dbReference type="SUPFAM" id="SSF74653">
    <property type="entry name" value="TolA/TonB C-terminal domain"/>
    <property type="match status" value="1"/>
</dbReference>
<comment type="similarity">
    <text evidence="2">Belongs to the TonB family.</text>
</comment>
<keyword evidence="7" id="KW-0653">Protein transport</keyword>
<keyword evidence="5" id="KW-0997">Cell inner membrane</keyword>
<proteinExistence type="inferred from homology"/>
<dbReference type="GO" id="GO:0055085">
    <property type="term" value="P:transmembrane transport"/>
    <property type="evidence" value="ECO:0007669"/>
    <property type="project" value="InterPro"/>
</dbReference>
<evidence type="ECO:0000256" key="1">
    <source>
        <dbReference type="ARBA" id="ARBA00004383"/>
    </source>
</evidence>
<evidence type="ECO:0000256" key="10">
    <source>
        <dbReference type="SAM" id="MobiDB-lite"/>
    </source>
</evidence>
<evidence type="ECO:0000259" key="12">
    <source>
        <dbReference type="Pfam" id="PF03544"/>
    </source>
</evidence>
<keyword evidence="6 11" id="KW-0812">Transmembrane</keyword>
<keyword evidence="8 11" id="KW-1133">Transmembrane helix</keyword>